<evidence type="ECO:0000256" key="9">
    <source>
        <dbReference type="ARBA" id="ARBA00031547"/>
    </source>
</evidence>
<dbReference type="InterPro" id="IPR003846">
    <property type="entry name" value="SelO"/>
</dbReference>
<evidence type="ECO:0000256" key="3">
    <source>
        <dbReference type="ARBA" id="ARBA00022679"/>
    </source>
</evidence>
<reference evidence="10" key="1">
    <citation type="submission" date="2023-03" db="EMBL/GenBank/DDBJ databases">
        <title>Mating type loci evolution in Malassezia.</title>
        <authorList>
            <person name="Coelho M.A."/>
        </authorList>
    </citation>
    <scope>NUCLEOTIDE SEQUENCE</scope>
    <source>
        <strain evidence="10">CBS 9557</strain>
    </source>
</reference>
<keyword evidence="11" id="KW-1185">Reference proteome</keyword>
<keyword evidence="8" id="KW-0460">Magnesium</keyword>
<dbReference type="PANTHER" id="PTHR32057:SF14">
    <property type="entry name" value="PROTEIN ADENYLYLTRANSFERASE SELO, MITOCHONDRIAL"/>
    <property type="match status" value="1"/>
</dbReference>
<evidence type="ECO:0000313" key="11">
    <source>
        <dbReference type="Proteomes" id="UP001213623"/>
    </source>
</evidence>
<accession>A0AAF0J439</accession>
<sequence>MARYRPLSLPRVPTAQQLTANLIPDPVTPTPAALIATTSSHPSLLRRSRAVRDGAHFSYVSPLALPFPYDLVLDPQGDRNEQIERAMRAYEVPVPQTGASHAAAVPPGRRTPPYPDARLVAFSPETHAACLPHLDVGDTASWILSTSGQAAVSSGPSVPLDEAVLYGETAPGGEADARQALSEWASGRAVPLTLDPTCPVRDDDGAGVQFLARDEVPDAQASHAPRSAQAYAPWSLRYGGHQFGEWAGQLGDGRAVSLVETAHPTTGARWDVQLKGAGRTPYSRFADGLATLKSSVREFLASEYMAALRIPTSRALCVVSLPTTPVEREQVQTAALTLRLAPSWLRIGNFEIHSDRGEWESARMLGEYVARELFGWTDVIKGAAEGPRPPWALRLVREVGERNARTCALWQAYGFMHGVLNTDNIALLGDTIDYGPYGFMDVFDQDCTCNHSDWMHRYTYRNQPSAIVFAVERLFDALAPLIGFEHVHTRAPRPGELLAASKTDRALWADAAETHRAPLRTAIMDTLRTAWARAWALRLGVEYDDAHTLQTTLVDPLLAALHGLDLTHALRTLSSLEVEALQVEDVAHRVVAASAPAAAAAPDTERALTTWLNTYAAWRARDARTPSEVRLSMRAHNPSFVLRNWLTDEVAERLAHTNDTALLERVRALCAQPFDDALEADHALYRVGTPLSMHPPSCSS</sequence>
<dbReference type="EMBL" id="CP119899">
    <property type="protein sequence ID" value="WFD28836.1"/>
    <property type="molecule type" value="Genomic_DNA"/>
</dbReference>
<keyword evidence="5" id="KW-0479">Metal-binding</keyword>
<keyword evidence="6" id="KW-0547">Nucleotide-binding</keyword>
<gene>
    <name evidence="10" type="ORF">MNAN1_003851</name>
</gene>
<organism evidence="10 11">
    <name type="scientific">Malassezia nana</name>
    <dbReference type="NCBI Taxonomy" id="180528"/>
    <lineage>
        <taxon>Eukaryota</taxon>
        <taxon>Fungi</taxon>
        <taxon>Dikarya</taxon>
        <taxon>Basidiomycota</taxon>
        <taxon>Ustilaginomycotina</taxon>
        <taxon>Malasseziomycetes</taxon>
        <taxon>Malasseziales</taxon>
        <taxon>Malasseziaceae</taxon>
        <taxon>Malassezia</taxon>
    </lineage>
</organism>
<comment type="similarity">
    <text evidence="2">Belongs to the SELO family.</text>
</comment>
<evidence type="ECO:0000313" key="10">
    <source>
        <dbReference type="EMBL" id="WFD28836.1"/>
    </source>
</evidence>
<dbReference type="AlphaFoldDB" id="A0AAF0J439"/>
<keyword evidence="7" id="KW-0067">ATP-binding</keyword>
<evidence type="ECO:0000256" key="5">
    <source>
        <dbReference type="ARBA" id="ARBA00022723"/>
    </source>
</evidence>
<evidence type="ECO:0000256" key="2">
    <source>
        <dbReference type="ARBA" id="ARBA00009747"/>
    </source>
</evidence>
<protein>
    <recommendedName>
        <fullName evidence="9">Selenoprotein O</fullName>
    </recommendedName>
</protein>
<keyword evidence="4" id="KW-0548">Nucleotidyltransferase</keyword>
<proteinExistence type="inferred from homology"/>
<comment type="cofactor">
    <cofactor evidence="1">
        <name>Mg(2+)</name>
        <dbReference type="ChEBI" id="CHEBI:18420"/>
    </cofactor>
</comment>
<evidence type="ECO:0000256" key="8">
    <source>
        <dbReference type="ARBA" id="ARBA00022842"/>
    </source>
</evidence>
<dbReference type="Pfam" id="PF02696">
    <property type="entry name" value="SelO"/>
    <property type="match status" value="1"/>
</dbReference>
<evidence type="ECO:0000256" key="4">
    <source>
        <dbReference type="ARBA" id="ARBA00022695"/>
    </source>
</evidence>
<evidence type="ECO:0000256" key="1">
    <source>
        <dbReference type="ARBA" id="ARBA00001946"/>
    </source>
</evidence>
<name>A0AAF0J439_9BASI</name>
<dbReference type="GO" id="GO:0005739">
    <property type="term" value="C:mitochondrion"/>
    <property type="evidence" value="ECO:0007669"/>
    <property type="project" value="TreeGrafter"/>
</dbReference>
<dbReference type="GO" id="GO:0005524">
    <property type="term" value="F:ATP binding"/>
    <property type="evidence" value="ECO:0007669"/>
    <property type="project" value="UniProtKB-KW"/>
</dbReference>
<keyword evidence="3" id="KW-0808">Transferase</keyword>
<evidence type="ECO:0000256" key="7">
    <source>
        <dbReference type="ARBA" id="ARBA00022840"/>
    </source>
</evidence>
<dbReference type="Proteomes" id="UP001213623">
    <property type="component" value="Chromosome 8"/>
</dbReference>
<dbReference type="GO" id="GO:0070733">
    <property type="term" value="F:AMPylase activity"/>
    <property type="evidence" value="ECO:0007669"/>
    <property type="project" value="TreeGrafter"/>
</dbReference>
<evidence type="ECO:0000256" key="6">
    <source>
        <dbReference type="ARBA" id="ARBA00022741"/>
    </source>
</evidence>
<dbReference type="PANTHER" id="PTHR32057">
    <property type="entry name" value="PROTEIN ADENYLYLTRANSFERASE SELO, MITOCHONDRIAL"/>
    <property type="match status" value="1"/>
</dbReference>
<dbReference type="GO" id="GO:0046872">
    <property type="term" value="F:metal ion binding"/>
    <property type="evidence" value="ECO:0007669"/>
    <property type="project" value="UniProtKB-KW"/>
</dbReference>